<gene>
    <name evidence="2" type="ORF">LECACI_7A002941</name>
</gene>
<protein>
    <submittedName>
        <fullName evidence="2">Uncharacterized protein</fullName>
    </submittedName>
</protein>
<reference evidence="2" key="1">
    <citation type="submission" date="2023-11" db="EMBL/GenBank/DDBJ databases">
        <authorList>
            <person name="Alioto T."/>
            <person name="Alioto T."/>
            <person name="Gomez Garrido J."/>
        </authorList>
    </citation>
    <scope>NUCLEOTIDE SEQUENCE</scope>
</reference>
<organism evidence="2 3">
    <name type="scientific">Lecanosticta acicola</name>
    <dbReference type="NCBI Taxonomy" id="111012"/>
    <lineage>
        <taxon>Eukaryota</taxon>
        <taxon>Fungi</taxon>
        <taxon>Dikarya</taxon>
        <taxon>Ascomycota</taxon>
        <taxon>Pezizomycotina</taxon>
        <taxon>Dothideomycetes</taxon>
        <taxon>Dothideomycetidae</taxon>
        <taxon>Mycosphaerellales</taxon>
        <taxon>Mycosphaerellaceae</taxon>
        <taxon>Lecanosticta</taxon>
    </lineage>
</organism>
<feature type="region of interest" description="Disordered" evidence="1">
    <location>
        <begin position="79"/>
        <end position="128"/>
    </location>
</feature>
<evidence type="ECO:0000313" key="3">
    <source>
        <dbReference type="Proteomes" id="UP001296104"/>
    </source>
</evidence>
<name>A0AAI8YVV2_9PEZI</name>
<dbReference type="EMBL" id="CAVMBE010000013">
    <property type="protein sequence ID" value="CAK3931631.1"/>
    <property type="molecule type" value="Genomic_DNA"/>
</dbReference>
<comment type="caution">
    <text evidence="2">The sequence shown here is derived from an EMBL/GenBank/DDBJ whole genome shotgun (WGS) entry which is preliminary data.</text>
</comment>
<feature type="compositionally biased region" description="Gly residues" evidence="1">
    <location>
        <begin position="106"/>
        <end position="117"/>
    </location>
</feature>
<dbReference type="Proteomes" id="UP001296104">
    <property type="component" value="Unassembled WGS sequence"/>
</dbReference>
<dbReference type="AlphaFoldDB" id="A0AAI8YVV2"/>
<proteinExistence type="predicted"/>
<accession>A0AAI8YVV2</accession>
<keyword evidence="3" id="KW-1185">Reference proteome</keyword>
<evidence type="ECO:0000256" key="1">
    <source>
        <dbReference type="SAM" id="MobiDB-lite"/>
    </source>
</evidence>
<sequence length="169" mass="18086">MCTQELIWCHCGHGELFPIQTCSRAKLLGFCYTIVHGNHAVVVESDCSYCQAGLNGGRGGLGSARPVGEVARRVEELEDGGELGRLLEQSEGWKEEGEEEEDGRAGGDGGGGRGVGGELEDDVSKTGGYDWEEELGELWRYCENLERDDGSATAMGQSHDGGRSGSMQL</sequence>
<evidence type="ECO:0000313" key="2">
    <source>
        <dbReference type="EMBL" id="CAK3931631.1"/>
    </source>
</evidence>
<feature type="region of interest" description="Disordered" evidence="1">
    <location>
        <begin position="149"/>
        <end position="169"/>
    </location>
</feature>